<evidence type="ECO:0000313" key="2">
    <source>
        <dbReference type="EMBL" id="GBO02390.1"/>
    </source>
</evidence>
<accession>A0A4Y2TSK4</accession>
<gene>
    <name evidence="2" type="ORF">AVEN_118907_1</name>
</gene>
<feature type="region of interest" description="Disordered" evidence="1">
    <location>
        <begin position="32"/>
        <end position="78"/>
    </location>
</feature>
<dbReference type="AlphaFoldDB" id="A0A4Y2TSK4"/>
<proteinExistence type="predicted"/>
<evidence type="ECO:0000256" key="1">
    <source>
        <dbReference type="SAM" id="MobiDB-lite"/>
    </source>
</evidence>
<feature type="compositionally biased region" description="Polar residues" evidence="1">
    <location>
        <begin position="46"/>
        <end position="56"/>
    </location>
</feature>
<dbReference type="Proteomes" id="UP000499080">
    <property type="component" value="Unassembled WGS sequence"/>
</dbReference>
<name>A0A4Y2TSK4_ARAVE</name>
<organism evidence="2 3">
    <name type="scientific">Araneus ventricosus</name>
    <name type="common">Orbweaver spider</name>
    <name type="synonym">Epeira ventricosa</name>
    <dbReference type="NCBI Taxonomy" id="182803"/>
    <lineage>
        <taxon>Eukaryota</taxon>
        <taxon>Metazoa</taxon>
        <taxon>Ecdysozoa</taxon>
        <taxon>Arthropoda</taxon>
        <taxon>Chelicerata</taxon>
        <taxon>Arachnida</taxon>
        <taxon>Araneae</taxon>
        <taxon>Araneomorphae</taxon>
        <taxon>Entelegynae</taxon>
        <taxon>Araneoidea</taxon>
        <taxon>Araneidae</taxon>
        <taxon>Araneus</taxon>
    </lineage>
</organism>
<feature type="compositionally biased region" description="Basic and acidic residues" evidence="1">
    <location>
        <begin position="57"/>
        <end position="78"/>
    </location>
</feature>
<reference evidence="2 3" key="1">
    <citation type="journal article" date="2019" name="Sci. Rep.">
        <title>Orb-weaving spider Araneus ventricosus genome elucidates the spidroin gene catalogue.</title>
        <authorList>
            <person name="Kono N."/>
            <person name="Nakamura H."/>
            <person name="Ohtoshi R."/>
            <person name="Moran D.A.P."/>
            <person name="Shinohara A."/>
            <person name="Yoshida Y."/>
            <person name="Fujiwara M."/>
            <person name="Mori M."/>
            <person name="Tomita M."/>
            <person name="Arakawa K."/>
        </authorList>
    </citation>
    <scope>NUCLEOTIDE SEQUENCE [LARGE SCALE GENOMIC DNA]</scope>
</reference>
<keyword evidence="3" id="KW-1185">Reference proteome</keyword>
<sequence length="78" mass="8938">MTCDANRLGAKTETYDCDQPLRTQKNQEHMTCDAPWARKKPEPVTCDTNSYGTEKSGTYDRTRRPWAKAEHDMTTPTV</sequence>
<protein>
    <submittedName>
        <fullName evidence="2">Uncharacterized protein</fullName>
    </submittedName>
</protein>
<evidence type="ECO:0000313" key="3">
    <source>
        <dbReference type="Proteomes" id="UP000499080"/>
    </source>
</evidence>
<dbReference type="EMBL" id="BGPR01030107">
    <property type="protein sequence ID" value="GBO02390.1"/>
    <property type="molecule type" value="Genomic_DNA"/>
</dbReference>
<comment type="caution">
    <text evidence="2">The sequence shown here is derived from an EMBL/GenBank/DDBJ whole genome shotgun (WGS) entry which is preliminary data.</text>
</comment>